<evidence type="ECO:0000313" key="3">
    <source>
        <dbReference type="Proteomes" id="UP000824145"/>
    </source>
</evidence>
<name>A0A9D1SK16_9FIRM</name>
<reference evidence="2" key="1">
    <citation type="submission" date="2020-10" db="EMBL/GenBank/DDBJ databases">
        <authorList>
            <person name="Gilroy R."/>
        </authorList>
    </citation>
    <scope>NUCLEOTIDE SEQUENCE</scope>
    <source>
        <strain evidence="2">9366</strain>
    </source>
</reference>
<comment type="caution">
    <text evidence="2">The sequence shown here is derived from an EMBL/GenBank/DDBJ whole genome shotgun (WGS) entry which is preliminary data.</text>
</comment>
<evidence type="ECO:0000313" key="2">
    <source>
        <dbReference type="EMBL" id="HIU62780.1"/>
    </source>
</evidence>
<dbReference type="Proteomes" id="UP000824145">
    <property type="component" value="Unassembled WGS sequence"/>
</dbReference>
<sequence>MDEAKKKRRIRAILLILGTLVVVGAIVLVVWLVDKNDTENTYAIGESVKLGGAQVTVDGVVFSAGSNGGVTAAVFVTLEGEADMSRLRVAGGERVSGGDGALNGKEYAAAPQNEAQSGRYMLTFTVVENADTFLFIGEKDKVALGMAIVRDKDNISEAK</sequence>
<keyword evidence="1" id="KW-0812">Transmembrane</keyword>
<organism evidence="2 3">
    <name type="scientific">Candidatus Caccalectryoclostridium excrementigallinarum</name>
    <dbReference type="NCBI Taxonomy" id="2840710"/>
    <lineage>
        <taxon>Bacteria</taxon>
        <taxon>Bacillati</taxon>
        <taxon>Bacillota</taxon>
        <taxon>Clostridia</taxon>
        <taxon>Christensenellales</taxon>
        <taxon>Christensenellaceae</taxon>
        <taxon>Christensenellaceae incertae sedis</taxon>
        <taxon>Candidatus Caccalectryoclostridium</taxon>
    </lineage>
</organism>
<keyword evidence="1" id="KW-1133">Transmembrane helix</keyword>
<feature type="transmembrane region" description="Helical" evidence="1">
    <location>
        <begin position="12"/>
        <end position="33"/>
    </location>
</feature>
<gene>
    <name evidence="2" type="ORF">IAB07_03310</name>
</gene>
<proteinExistence type="predicted"/>
<evidence type="ECO:0000256" key="1">
    <source>
        <dbReference type="SAM" id="Phobius"/>
    </source>
</evidence>
<dbReference type="EMBL" id="DVNJ01000017">
    <property type="protein sequence ID" value="HIU62780.1"/>
    <property type="molecule type" value="Genomic_DNA"/>
</dbReference>
<keyword evidence="1" id="KW-0472">Membrane</keyword>
<dbReference type="AlphaFoldDB" id="A0A9D1SK16"/>
<reference evidence="2" key="2">
    <citation type="journal article" date="2021" name="PeerJ">
        <title>Extensive microbial diversity within the chicken gut microbiome revealed by metagenomics and culture.</title>
        <authorList>
            <person name="Gilroy R."/>
            <person name="Ravi A."/>
            <person name="Getino M."/>
            <person name="Pursley I."/>
            <person name="Horton D.L."/>
            <person name="Alikhan N.F."/>
            <person name="Baker D."/>
            <person name="Gharbi K."/>
            <person name="Hall N."/>
            <person name="Watson M."/>
            <person name="Adriaenssens E.M."/>
            <person name="Foster-Nyarko E."/>
            <person name="Jarju S."/>
            <person name="Secka A."/>
            <person name="Antonio M."/>
            <person name="Oren A."/>
            <person name="Chaudhuri R.R."/>
            <person name="La Ragione R."/>
            <person name="Hildebrand F."/>
            <person name="Pallen M.J."/>
        </authorList>
    </citation>
    <scope>NUCLEOTIDE SEQUENCE</scope>
    <source>
        <strain evidence="2">9366</strain>
    </source>
</reference>
<accession>A0A9D1SK16</accession>
<protein>
    <submittedName>
        <fullName evidence="2">Uncharacterized protein</fullName>
    </submittedName>
</protein>